<evidence type="ECO:0000313" key="3">
    <source>
        <dbReference type="Proteomes" id="UP000012073"/>
    </source>
</evidence>
<dbReference type="KEGG" id="ccp:CHC_T00003475001"/>
<dbReference type="Gramene" id="CDF35243">
    <property type="protein sequence ID" value="CDF35243"/>
    <property type="gene ID" value="CHC_T00003475001"/>
</dbReference>
<organism evidence="2 3">
    <name type="scientific">Chondrus crispus</name>
    <name type="common">Carrageen Irish moss</name>
    <name type="synonym">Polymorpha crispa</name>
    <dbReference type="NCBI Taxonomy" id="2769"/>
    <lineage>
        <taxon>Eukaryota</taxon>
        <taxon>Rhodophyta</taxon>
        <taxon>Florideophyceae</taxon>
        <taxon>Rhodymeniophycidae</taxon>
        <taxon>Gigartinales</taxon>
        <taxon>Gigartinaceae</taxon>
        <taxon>Chondrus</taxon>
    </lineage>
</organism>
<sequence>MFHNFQPSVVGLSEIPGKGHWFDGVVDDDRLQRFIQRHLQTSQKPQLPKRFSLMTMNPASTGSRGGLRILSLEVVFQLSRIRVERDYPERGTWKISTENVRRFRYQAIHGIAQRPDRFLIDASSHAIAVPSAVYEEDKEHIDFCVSLIDEKLPDTRSVIWSVCSDSDLWETERSTERGPDTSGPSARVLSSRKVLVVFPEGDVKLRDFAVFYSNSLYIRGISAQVTTDSSVSVGQLQSSDDANVVLLGGPSVNRMARKYYMDGLSADVTFSPNGFCISSLKCFQRPGTGIAFLSAGPRRTLLFYVAGTDDAGLDAALTYLPYGPASEVPEWIVVSKTSGFGFKGLGGVLGLGYWDYKWKLEVRRSYPAEFLFDVKKSGVTCTSRRRTNPLHSLPVLTIALIIVGVVLGIAFSLRRKLRFGHHYKHLPNALVQVGQNTGSGVDRSQGN</sequence>
<accession>R7QBS5</accession>
<evidence type="ECO:0000313" key="2">
    <source>
        <dbReference type="EMBL" id="CDF35243.1"/>
    </source>
</evidence>
<name>R7QBS5_CHOCR</name>
<dbReference type="EMBL" id="HG001725">
    <property type="protein sequence ID" value="CDF35243.1"/>
    <property type="molecule type" value="Genomic_DNA"/>
</dbReference>
<gene>
    <name evidence="2" type="ORF">CHC_T00003475001</name>
</gene>
<dbReference type="PANTHER" id="PTHR42972:SF9">
    <property type="entry name" value="PEPTIDASE S9 PROLYL OLIGOPEPTIDASE CATALYTIC DOMAIN-CONTAINING PROTEIN"/>
    <property type="match status" value="1"/>
</dbReference>
<evidence type="ECO:0000256" key="1">
    <source>
        <dbReference type="SAM" id="Phobius"/>
    </source>
</evidence>
<keyword evidence="1" id="KW-0472">Membrane</keyword>
<reference evidence="3" key="1">
    <citation type="journal article" date="2013" name="Proc. Natl. Acad. Sci. U.S.A.">
        <title>Genome structure and metabolic features in the red seaweed Chondrus crispus shed light on evolution of the Archaeplastida.</title>
        <authorList>
            <person name="Collen J."/>
            <person name="Porcel B."/>
            <person name="Carre W."/>
            <person name="Ball S.G."/>
            <person name="Chaparro C."/>
            <person name="Tonon T."/>
            <person name="Barbeyron T."/>
            <person name="Michel G."/>
            <person name="Noel B."/>
            <person name="Valentin K."/>
            <person name="Elias M."/>
            <person name="Artiguenave F."/>
            <person name="Arun A."/>
            <person name="Aury J.M."/>
            <person name="Barbosa-Neto J.F."/>
            <person name="Bothwell J.H."/>
            <person name="Bouget F.Y."/>
            <person name="Brillet L."/>
            <person name="Cabello-Hurtado F."/>
            <person name="Capella-Gutierrez S."/>
            <person name="Charrier B."/>
            <person name="Cladiere L."/>
            <person name="Cock J.M."/>
            <person name="Coelho S.M."/>
            <person name="Colleoni C."/>
            <person name="Czjzek M."/>
            <person name="Da Silva C."/>
            <person name="Delage L."/>
            <person name="Denoeud F."/>
            <person name="Deschamps P."/>
            <person name="Dittami S.M."/>
            <person name="Gabaldon T."/>
            <person name="Gachon C.M."/>
            <person name="Groisillier A."/>
            <person name="Herve C."/>
            <person name="Jabbari K."/>
            <person name="Katinka M."/>
            <person name="Kloareg B."/>
            <person name="Kowalczyk N."/>
            <person name="Labadie K."/>
            <person name="Leblanc C."/>
            <person name="Lopez P.J."/>
            <person name="McLachlan D.H."/>
            <person name="Meslet-Cladiere L."/>
            <person name="Moustafa A."/>
            <person name="Nehr Z."/>
            <person name="Nyvall Collen P."/>
            <person name="Panaud O."/>
            <person name="Partensky F."/>
            <person name="Poulain J."/>
            <person name="Rensing S.A."/>
            <person name="Rousvoal S."/>
            <person name="Samson G."/>
            <person name="Symeonidi A."/>
            <person name="Weissenbach J."/>
            <person name="Zambounis A."/>
            <person name="Wincker P."/>
            <person name="Boyen C."/>
        </authorList>
    </citation>
    <scope>NUCLEOTIDE SEQUENCE [LARGE SCALE GENOMIC DNA]</scope>
    <source>
        <strain evidence="3">cv. Stackhouse</strain>
    </source>
</reference>
<keyword evidence="1" id="KW-1133">Transmembrane helix</keyword>
<feature type="transmembrane region" description="Helical" evidence="1">
    <location>
        <begin position="393"/>
        <end position="413"/>
    </location>
</feature>
<protein>
    <submittedName>
        <fullName evidence="2">Uncharacterized protein</fullName>
    </submittedName>
</protein>
<dbReference type="STRING" id="2769.R7QBS5"/>
<dbReference type="GeneID" id="17322777"/>
<dbReference type="PANTHER" id="PTHR42972">
    <property type="entry name" value="TOL-PAL SYSTEM PROTEIN TOLB"/>
    <property type="match status" value="1"/>
</dbReference>
<dbReference type="RefSeq" id="XP_005715062.1">
    <property type="nucleotide sequence ID" value="XM_005715005.1"/>
</dbReference>
<proteinExistence type="predicted"/>
<keyword evidence="3" id="KW-1185">Reference proteome</keyword>
<dbReference type="OrthoDB" id="449091at2759"/>
<dbReference type="Proteomes" id="UP000012073">
    <property type="component" value="Unassembled WGS sequence"/>
</dbReference>
<keyword evidence="1" id="KW-0812">Transmembrane</keyword>
<dbReference type="AlphaFoldDB" id="R7QBS5"/>